<proteinExistence type="predicted"/>
<protein>
    <submittedName>
        <fullName evidence="2">Uncharacterized protein</fullName>
    </submittedName>
</protein>
<reference evidence="2 3" key="1">
    <citation type="submission" date="2023-11" db="EMBL/GenBank/DDBJ databases">
        <title>Complete genome of Pseudomonas benzenivorans BA3361.</title>
        <authorList>
            <person name="Shin S.Y."/>
            <person name="Song J."/>
            <person name="Kang H."/>
        </authorList>
    </citation>
    <scope>NUCLEOTIDE SEQUENCE [LARGE SCALE GENOMIC DNA]</scope>
    <source>
        <strain evidence="2 3">HNIBRBA3361</strain>
    </source>
</reference>
<keyword evidence="1" id="KW-0472">Membrane</keyword>
<feature type="transmembrane region" description="Helical" evidence="1">
    <location>
        <begin position="38"/>
        <end position="58"/>
    </location>
</feature>
<keyword evidence="3" id="KW-1185">Reference proteome</keyword>
<evidence type="ECO:0000313" key="2">
    <source>
        <dbReference type="EMBL" id="WPC04777.1"/>
    </source>
</evidence>
<gene>
    <name evidence="2" type="ORF">SBP02_18780</name>
</gene>
<evidence type="ECO:0000313" key="3">
    <source>
        <dbReference type="Proteomes" id="UP001305928"/>
    </source>
</evidence>
<feature type="transmembrane region" description="Helical" evidence="1">
    <location>
        <begin position="65"/>
        <end position="86"/>
    </location>
</feature>
<name>A0ABZ0PVV6_9PSED</name>
<dbReference type="Proteomes" id="UP001305928">
    <property type="component" value="Chromosome"/>
</dbReference>
<evidence type="ECO:0000256" key="1">
    <source>
        <dbReference type="SAM" id="Phobius"/>
    </source>
</evidence>
<keyword evidence="1" id="KW-1133">Transmembrane helix</keyword>
<dbReference type="EMBL" id="CP137892">
    <property type="protein sequence ID" value="WPC04777.1"/>
    <property type="molecule type" value="Genomic_DNA"/>
</dbReference>
<dbReference type="RefSeq" id="WP_318643915.1">
    <property type="nucleotide sequence ID" value="NZ_CP137892.1"/>
</dbReference>
<organism evidence="2 3">
    <name type="scientific">Pseudomonas benzenivorans</name>
    <dbReference type="NCBI Taxonomy" id="556533"/>
    <lineage>
        <taxon>Bacteria</taxon>
        <taxon>Pseudomonadati</taxon>
        <taxon>Pseudomonadota</taxon>
        <taxon>Gammaproteobacteria</taxon>
        <taxon>Pseudomonadales</taxon>
        <taxon>Pseudomonadaceae</taxon>
        <taxon>Pseudomonas</taxon>
    </lineage>
</organism>
<feature type="transmembrane region" description="Helical" evidence="1">
    <location>
        <begin position="7"/>
        <end position="32"/>
    </location>
</feature>
<keyword evidence="1" id="KW-0812">Transmembrane</keyword>
<accession>A0ABZ0PVV6</accession>
<sequence length="92" mass="10088">MSLKPRAAWHFMAGLMAGSTLAYLLAVLLGLLMPSWPFNAFFTPLAALGLALQAPHLWRPIEPCGARWCQGASLGAAVLALVWLFYRYGWPT</sequence>